<keyword evidence="4 6" id="KW-0472">Membrane</keyword>
<reference evidence="7 8" key="1">
    <citation type="journal article" date="2019" name="Nat. Plants">
        <title>Stout camphor tree genome fills gaps in understanding of flowering plant genome evolution.</title>
        <authorList>
            <person name="Chaw S.M."/>
            <person name="Liu Y.C."/>
            <person name="Wu Y.W."/>
            <person name="Wang H.Y."/>
            <person name="Lin C.I."/>
            <person name="Wu C.S."/>
            <person name="Ke H.M."/>
            <person name="Chang L.Y."/>
            <person name="Hsu C.Y."/>
            <person name="Yang H.T."/>
            <person name="Sudianto E."/>
            <person name="Hsu M.H."/>
            <person name="Wu K.P."/>
            <person name="Wang L.N."/>
            <person name="Leebens-Mack J.H."/>
            <person name="Tsai I.J."/>
        </authorList>
    </citation>
    <scope>NUCLEOTIDE SEQUENCE [LARGE SCALE GENOMIC DNA]</scope>
    <source>
        <strain evidence="8">cv. Chaw 1501</strain>
        <tissue evidence="7">Young leaves</tissue>
    </source>
</reference>
<accession>A0A3S3N7I4</accession>
<evidence type="ECO:0000256" key="2">
    <source>
        <dbReference type="ARBA" id="ARBA00022676"/>
    </source>
</evidence>
<evidence type="ECO:0000313" key="7">
    <source>
        <dbReference type="EMBL" id="RWR93852.1"/>
    </source>
</evidence>
<keyword evidence="6" id="KW-0812">Transmembrane</keyword>
<dbReference type="OrthoDB" id="191334at2759"/>
<organism evidence="7 8">
    <name type="scientific">Cinnamomum micranthum f. kanehirae</name>
    <dbReference type="NCBI Taxonomy" id="337451"/>
    <lineage>
        <taxon>Eukaryota</taxon>
        <taxon>Viridiplantae</taxon>
        <taxon>Streptophyta</taxon>
        <taxon>Embryophyta</taxon>
        <taxon>Tracheophyta</taxon>
        <taxon>Spermatophyta</taxon>
        <taxon>Magnoliopsida</taxon>
        <taxon>Magnoliidae</taxon>
        <taxon>Laurales</taxon>
        <taxon>Lauraceae</taxon>
        <taxon>Cinnamomum</taxon>
    </lineage>
</organism>
<keyword evidence="8" id="KW-1185">Reference proteome</keyword>
<dbReference type="AlphaFoldDB" id="A0A3S3N7I4"/>
<dbReference type="PANTHER" id="PTHR31042:SF131">
    <property type="entry name" value="CORE-2_I-BRANCHING BETA-1,6-N-ACETYLGLUCOSAMINYLTRANSFERASE FAMILY PROTEIN"/>
    <property type="match status" value="1"/>
</dbReference>
<dbReference type="GO" id="GO:0016757">
    <property type="term" value="F:glycosyltransferase activity"/>
    <property type="evidence" value="ECO:0007669"/>
    <property type="project" value="UniProtKB-KW"/>
</dbReference>
<feature type="transmembrane region" description="Helical" evidence="6">
    <location>
        <begin position="25"/>
        <end position="46"/>
    </location>
</feature>
<dbReference type="Proteomes" id="UP000283530">
    <property type="component" value="Unassembled WGS sequence"/>
</dbReference>
<protein>
    <recommendedName>
        <fullName evidence="9">Glycosyl transferase</fullName>
    </recommendedName>
</protein>
<evidence type="ECO:0000256" key="6">
    <source>
        <dbReference type="SAM" id="Phobius"/>
    </source>
</evidence>
<dbReference type="InterPro" id="IPR044174">
    <property type="entry name" value="BC10-like"/>
</dbReference>
<comment type="subcellular location">
    <subcellularLocation>
        <location evidence="1">Membrane</location>
        <topology evidence="1">Single-pass type II membrane protein</topology>
    </subcellularLocation>
</comment>
<dbReference type="InterPro" id="IPR003406">
    <property type="entry name" value="Glyco_trans_14"/>
</dbReference>
<evidence type="ECO:0000256" key="1">
    <source>
        <dbReference type="ARBA" id="ARBA00004606"/>
    </source>
</evidence>
<evidence type="ECO:0000256" key="4">
    <source>
        <dbReference type="ARBA" id="ARBA00023136"/>
    </source>
</evidence>
<keyword evidence="5" id="KW-0325">Glycoprotein</keyword>
<evidence type="ECO:0000256" key="5">
    <source>
        <dbReference type="ARBA" id="ARBA00023180"/>
    </source>
</evidence>
<sequence length="393" mass="45726">MKNHPQQRPIFSIATFNSNLQLLNLLSHFLLFGFGLSFGIITTIYLKNFSFNLLTAQFSFFPNQSSSSSSPPISHEFSHFGRVGLKEYIQPHSVRHDMTDKELLWRASMVPKIGRFPYKRKPKVAFMFLSRGPLPLAPLWEKFFRGNEGLYSIYVHSHPSFNASSVPKHSVFYGRRIPSKEVQWGKLNMLEAERRLLANALLDFSNERFILLSESCIPLFNFSTVYSYLINTTKSFVEVYDDPGPNGRGRYNRRMKPRVRLDQWRKGSQWFEVDRRLAVEIVADTTYFPLFARHCKPSCYVDEHYIPTMVSTRFSGRNSNRSLTWVDWSKGGPHPARFARREVTIELLERLRSGTKCKYNGSSSRVCFLFARKFLPNSLDRLIRFAPKVMGFH</sequence>
<dbReference type="GO" id="GO:0016020">
    <property type="term" value="C:membrane"/>
    <property type="evidence" value="ECO:0007669"/>
    <property type="project" value="UniProtKB-SubCell"/>
</dbReference>
<evidence type="ECO:0008006" key="9">
    <source>
        <dbReference type="Google" id="ProtNLM"/>
    </source>
</evidence>
<evidence type="ECO:0000256" key="3">
    <source>
        <dbReference type="ARBA" id="ARBA00022679"/>
    </source>
</evidence>
<comment type="caution">
    <text evidence="7">The sequence shown here is derived from an EMBL/GenBank/DDBJ whole genome shotgun (WGS) entry which is preliminary data.</text>
</comment>
<name>A0A3S3N7I4_9MAGN</name>
<keyword evidence="6" id="KW-1133">Transmembrane helix</keyword>
<dbReference type="EMBL" id="QPKB01000010">
    <property type="protein sequence ID" value="RWR93852.1"/>
    <property type="molecule type" value="Genomic_DNA"/>
</dbReference>
<keyword evidence="2" id="KW-0328">Glycosyltransferase</keyword>
<dbReference type="Pfam" id="PF02485">
    <property type="entry name" value="Branch"/>
    <property type="match status" value="1"/>
</dbReference>
<keyword evidence="3" id="KW-0808">Transferase</keyword>
<gene>
    <name evidence="7" type="ORF">CKAN_02312800</name>
</gene>
<proteinExistence type="predicted"/>
<evidence type="ECO:0000313" key="8">
    <source>
        <dbReference type="Proteomes" id="UP000283530"/>
    </source>
</evidence>
<dbReference type="PANTHER" id="PTHR31042">
    <property type="entry name" value="CORE-2/I-BRANCHING BETA-1,6-N-ACETYLGLUCOSAMINYLTRANSFERASE FAMILY PROTEIN-RELATED"/>
    <property type="match status" value="1"/>
</dbReference>